<protein>
    <submittedName>
        <fullName evidence="2">Uncharacterized protein</fullName>
    </submittedName>
</protein>
<proteinExistence type="predicted"/>
<dbReference type="Proteomes" id="UP001295423">
    <property type="component" value="Unassembled WGS sequence"/>
</dbReference>
<dbReference type="AlphaFoldDB" id="A0AAD2PU52"/>
<name>A0AAD2PU52_9STRA</name>
<accession>A0AAD2PU52</accession>
<sequence length="356" mass="38894">MSESSSRRENDQFSDRKTAQLMTPDKKSAVAPTCNSVMERCSDSHSWIFHRDHRKQQQTSPAEEPNALAICERLQIETREEVWNIGTPPSTPPRIQVASETQVSNAVDSRSMMEFRDSVRGRHLLQKAELGVAINRRKYSSTNACGKSTASESDESKKNDDELLTSQCRVGSAERDSTSFSKSTSPNAAAPPSTQSQRFSADFTGSQGNTEEQPSSCPRTPVSTANDDCDEAEKSITSNHSGDPPAATYGLDSVSTQSNSLEADFSLSSGSADEGMVSPSISLHFSPYAGGVNTGKPLCEALVHLSCDSSRKESSSTLQSKTNMIRRGAGRRSMSRRWEVWNHPLCSLQRLNNLSK</sequence>
<feature type="compositionally biased region" description="Polar residues" evidence="1">
    <location>
        <begin position="178"/>
        <end position="226"/>
    </location>
</feature>
<gene>
    <name evidence="2" type="ORF">CYCCA115_LOCUS11482</name>
</gene>
<evidence type="ECO:0000313" key="2">
    <source>
        <dbReference type="EMBL" id="CAJ1948152.1"/>
    </source>
</evidence>
<feature type="compositionally biased region" description="Basic and acidic residues" evidence="1">
    <location>
        <begin position="1"/>
        <end position="28"/>
    </location>
</feature>
<dbReference type="EMBL" id="CAKOGP040001743">
    <property type="protein sequence ID" value="CAJ1948152.1"/>
    <property type="molecule type" value="Genomic_DNA"/>
</dbReference>
<comment type="caution">
    <text evidence="2">The sequence shown here is derived from an EMBL/GenBank/DDBJ whole genome shotgun (WGS) entry which is preliminary data.</text>
</comment>
<evidence type="ECO:0000256" key="1">
    <source>
        <dbReference type="SAM" id="MobiDB-lite"/>
    </source>
</evidence>
<reference evidence="2" key="1">
    <citation type="submission" date="2023-08" db="EMBL/GenBank/DDBJ databases">
        <authorList>
            <person name="Audoor S."/>
            <person name="Bilcke G."/>
        </authorList>
    </citation>
    <scope>NUCLEOTIDE SEQUENCE</scope>
</reference>
<feature type="region of interest" description="Disordered" evidence="1">
    <location>
        <begin position="143"/>
        <end position="252"/>
    </location>
</feature>
<feature type="region of interest" description="Disordered" evidence="1">
    <location>
        <begin position="1"/>
        <end position="31"/>
    </location>
</feature>
<evidence type="ECO:0000313" key="3">
    <source>
        <dbReference type="Proteomes" id="UP001295423"/>
    </source>
</evidence>
<keyword evidence="3" id="KW-1185">Reference proteome</keyword>
<organism evidence="2 3">
    <name type="scientific">Cylindrotheca closterium</name>
    <dbReference type="NCBI Taxonomy" id="2856"/>
    <lineage>
        <taxon>Eukaryota</taxon>
        <taxon>Sar</taxon>
        <taxon>Stramenopiles</taxon>
        <taxon>Ochrophyta</taxon>
        <taxon>Bacillariophyta</taxon>
        <taxon>Bacillariophyceae</taxon>
        <taxon>Bacillariophycidae</taxon>
        <taxon>Bacillariales</taxon>
        <taxon>Bacillariaceae</taxon>
        <taxon>Cylindrotheca</taxon>
    </lineage>
</organism>